<accession>F0Y4Y0</accession>
<name>F0Y4Y0_AURAN</name>
<evidence type="ECO:0000256" key="1">
    <source>
        <dbReference type="SAM" id="MobiDB-lite"/>
    </source>
</evidence>
<dbReference type="Proteomes" id="UP000002729">
    <property type="component" value="Unassembled WGS sequence"/>
</dbReference>
<evidence type="ECO:0008006" key="4">
    <source>
        <dbReference type="Google" id="ProtNLM"/>
    </source>
</evidence>
<evidence type="ECO:0000313" key="3">
    <source>
        <dbReference type="Proteomes" id="UP000002729"/>
    </source>
</evidence>
<dbReference type="EMBL" id="GL833125">
    <property type="protein sequence ID" value="EGB09392.1"/>
    <property type="molecule type" value="Genomic_DNA"/>
</dbReference>
<dbReference type="SUPFAM" id="SSF101898">
    <property type="entry name" value="NHL repeat"/>
    <property type="match status" value="1"/>
</dbReference>
<dbReference type="SUPFAM" id="SSF63829">
    <property type="entry name" value="Calcium-dependent phosphotriesterase"/>
    <property type="match status" value="1"/>
</dbReference>
<dbReference type="RefSeq" id="XP_009035468.1">
    <property type="nucleotide sequence ID" value="XM_009037220.1"/>
</dbReference>
<feature type="region of interest" description="Disordered" evidence="1">
    <location>
        <begin position="33"/>
        <end position="72"/>
    </location>
</feature>
<reference evidence="2 3" key="1">
    <citation type="journal article" date="2011" name="Proc. Natl. Acad. Sci. U.S.A.">
        <title>Niche of harmful alga Aureococcus anophagefferens revealed through ecogenomics.</title>
        <authorList>
            <person name="Gobler C.J."/>
            <person name="Berry D.L."/>
            <person name="Dyhrman S.T."/>
            <person name="Wilhelm S.W."/>
            <person name="Salamov A."/>
            <person name="Lobanov A.V."/>
            <person name="Zhang Y."/>
            <person name="Collier J.L."/>
            <person name="Wurch L.L."/>
            <person name="Kustka A.B."/>
            <person name="Dill B.D."/>
            <person name="Shah M."/>
            <person name="VerBerkmoes N.C."/>
            <person name="Kuo A."/>
            <person name="Terry A."/>
            <person name="Pangilinan J."/>
            <person name="Lindquist E.A."/>
            <person name="Lucas S."/>
            <person name="Paulsen I.T."/>
            <person name="Hattenrath-Lehmann T.K."/>
            <person name="Talmage S.C."/>
            <person name="Walker E.A."/>
            <person name="Koch F."/>
            <person name="Burson A.M."/>
            <person name="Marcoval M.A."/>
            <person name="Tang Y.Z."/>
            <person name="Lecleir G.R."/>
            <person name="Coyne K.J."/>
            <person name="Berg G.M."/>
            <person name="Bertrand E.M."/>
            <person name="Saito M.A."/>
            <person name="Gladyshev V.N."/>
            <person name="Grigoriev I.V."/>
        </authorList>
    </citation>
    <scope>NUCLEOTIDE SEQUENCE [LARGE SCALE GENOMIC DNA]</scope>
    <source>
        <strain evidence="3">CCMP 1984</strain>
    </source>
</reference>
<feature type="compositionally biased region" description="Basic and acidic residues" evidence="1">
    <location>
        <begin position="52"/>
        <end position="72"/>
    </location>
</feature>
<sequence length="450" mass="48176">MLPAWSDVVQRRRRGRLGAGAFAAFVAQRATAVASDETKAAPQEQPIDEQAADEKPIDEQAADEKQIDEKTHDDAADAWERELASYAQQRLEALRAVVRAKAPRLGGHIGRAITRALWSFAAPVLAAYRPARIFDARRSLAEDSNRLAYGFGVAVDDSDDDPERFAVYVADVAGAVIVRFRGDHVDILGEGALARPYDVVATRSGTLYVADRDANAIVRVDADGSAETVVAELSAPVALALDADGALVVAERGADAGVRKYWLDDERETSATLSGPGFAGEPVGVCCGARRAVFACTTSHEVRAIVDETTAAKRTAPAAPVSRKVAGGANGRGATPAADIVIDARRGLYDRRTGHRLTMNQERFRATDQLNAPSSLAALPPADRGAPLEVLVVDRRNARVVRLAPGAGVAPEVVVDGLRDPSGLALDRLQRLYVVEVARRRVVRYDPVWV</sequence>
<keyword evidence="3" id="KW-1185">Reference proteome</keyword>
<dbReference type="KEGG" id="aaf:AURANDRAFT_62970"/>
<gene>
    <name evidence="2" type="ORF">AURANDRAFT_62970</name>
</gene>
<protein>
    <recommendedName>
        <fullName evidence="4">SMP-30/Gluconolactonase/LRE-like region domain-containing protein</fullName>
    </recommendedName>
</protein>
<dbReference type="GeneID" id="20224120"/>
<dbReference type="InParanoid" id="F0Y4Y0"/>
<dbReference type="InterPro" id="IPR011042">
    <property type="entry name" value="6-blade_b-propeller_TolB-like"/>
</dbReference>
<evidence type="ECO:0000313" key="2">
    <source>
        <dbReference type="EMBL" id="EGB09392.1"/>
    </source>
</evidence>
<dbReference type="Gene3D" id="2.40.10.500">
    <property type="match status" value="1"/>
</dbReference>
<proteinExistence type="predicted"/>
<organism evidence="3">
    <name type="scientific">Aureococcus anophagefferens</name>
    <name type="common">Harmful bloom alga</name>
    <dbReference type="NCBI Taxonomy" id="44056"/>
    <lineage>
        <taxon>Eukaryota</taxon>
        <taxon>Sar</taxon>
        <taxon>Stramenopiles</taxon>
        <taxon>Ochrophyta</taxon>
        <taxon>Pelagophyceae</taxon>
        <taxon>Pelagomonadales</taxon>
        <taxon>Pelagomonadaceae</taxon>
        <taxon>Aureococcus</taxon>
    </lineage>
</organism>
<dbReference type="AlphaFoldDB" id="F0Y4Y0"/>
<dbReference type="Gene3D" id="2.120.10.30">
    <property type="entry name" value="TolB, C-terminal domain"/>
    <property type="match status" value="1"/>
</dbReference>